<evidence type="ECO:0000313" key="2">
    <source>
        <dbReference type="Proteomes" id="UP000246991"/>
    </source>
</evidence>
<proteinExistence type="predicted"/>
<protein>
    <submittedName>
        <fullName evidence="1">Uncharacterized protein</fullName>
    </submittedName>
</protein>
<organism evidence="1 2">
    <name type="scientific">Tuber magnatum</name>
    <name type="common">white Piedmont truffle</name>
    <dbReference type="NCBI Taxonomy" id="42249"/>
    <lineage>
        <taxon>Eukaryota</taxon>
        <taxon>Fungi</taxon>
        <taxon>Dikarya</taxon>
        <taxon>Ascomycota</taxon>
        <taxon>Pezizomycotina</taxon>
        <taxon>Pezizomycetes</taxon>
        <taxon>Pezizales</taxon>
        <taxon>Tuberaceae</taxon>
        <taxon>Tuber</taxon>
    </lineage>
</organism>
<keyword evidence="2" id="KW-1185">Reference proteome</keyword>
<dbReference type="EMBL" id="PYWC01000065">
    <property type="protein sequence ID" value="PWW74187.1"/>
    <property type="molecule type" value="Genomic_DNA"/>
</dbReference>
<sequence length="212" mass="23646">MDAYVLIRLRLGVGIKCAHGCDDVQRAHELVCPGTADARPDPVTLYDDKRVVDWRWWWVEHGYLRLGIPPASKDDALVVAGNPFTGHLLVWGTDGTKWRHGPPGRAYCGVAYADMPSRQHHLTDRSTGRATLCALRVEARFWEELKSGWERTDLPVKVSVVLWKMGPDDGKCSVCLRMFRGTVVDGAAMCETRAGAGAGIWGSLKDGWRRFE</sequence>
<accession>A0A317SKB0</accession>
<dbReference type="Proteomes" id="UP000246991">
    <property type="component" value="Unassembled WGS sequence"/>
</dbReference>
<reference evidence="1 2" key="1">
    <citation type="submission" date="2018-03" db="EMBL/GenBank/DDBJ databases">
        <title>Genomes of Pezizomycetes fungi and the evolution of truffles.</title>
        <authorList>
            <person name="Murat C."/>
            <person name="Payen T."/>
            <person name="Noel B."/>
            <person name="Kuo A."/>
            <person name="Martin F.M."/>
        </authorList>
    </citation>
    <scope>NUCLEOTIDE SEQUENCE [LARGE SCALE GENOMIC DNA]</scope>
    <source>
        <strain evidence="1">091103-1</strain>
    </source>
</reference>
<evidence type="ECO:0000313" key="1">
    <source>
        <dbReference type="EMBL" id="PWW74187.1"/>
    </source>
</evidence>
<comment type="caution">
    <text evidence="1">The sequence shown here is derived from an EMBL/GenBank/DDBJ whole genome shotgun (WGS) entry which is preliminary data.</text>
</comment>
<dbReference type="AlphaFoldDB" id="A0A317SKB0"/>
<name>A0A317SKB0_9PEZI</name>
<gene>
    <name evidence="1" type="ORF">C7212DRAFT_346454</name>
</gene>